<evidence type="ECO:0000313" key="3">
    <source>
        <dbReference type="Proteomes" id="UP001259982"/>
    </source>
</evidence>
<sequence>MMAVLPPTLRGVLAALVVSLSLMVLFTGFLPGAVAKLLVPHAGFRRACVAYMLWFCRAWVRTITWTTDYISCQPVVVDIGIPPDTNGRYLLIGNHQSWADIPVLIRALDRTLPFPRWFIKRQMLWVPFIGFATWALDFPYMRRYTRKQIERNPALAGRDLDTTRRACEIYRHQSVTVVNYAEGTRSTPAKRAGRQSPYRTMLRPKAGGTAFMLNAMGDVLDGVMELMITYRGVDRPSAWDYACGRMPPVHAVLRRLDIPEALRRGDYENDPDYAERFRAWLNELWAARDAEISQRMANSDDRETN</sequence>
<proteinExistence type="predicted"/>
<dbReference type="Pfam" id="PF01553">
    <property type="entry name" value="Acyltransferase"/>
    <property type="match status" value="1"/>
</dbReference>
<dbReference type="NCBIfam" id="NF010621">
    <property type="entry name" value="PRK14014.1"/>
    <property type="match status" value="1"/>
</dbReference>
<dbReference type="InterPro" id="IPR002123">
    <property type="entry name" value="Plipid/glycerol_acylTrfase"/>
</dbReference>
<evidence type="ECO:0000259" key="1">
    <source>
        <dbReference type="SMART" id="SM00563"/>
    </source>
</evidence>
<dbReference type="PANTHER" id="PTHR10983:SF16">
    <property type="entry name" value="LYSOCARDIOLIPIN ACYLTRANSFERASE 1"/>
    <property type="match status" value="1"/>
</dbReference>
<keyword evidence="3" id="KW-1185">Reference proteome</keyword>
<protein>
    <submittedName>
        <fullName evidence="2">Acetyltransferase</fullName>
    </submittedName>
</protein>
<dbReference type="SMART" id="SM00563">
    <property type="entry name" value="PlsC"/>
    <property type="match status" value="1"/>
</dbReference>
<dbReference type="EMBL" id="JAVRHY010000018">
    <property type="protein sequence ID" value="MDT0619671.1"/>
    <property type="molecule type" value="Genomic_DNA"/>
</dbReference>
<dbReference type="Proteomes" id="UP001259982">
    <property type="component" value="Unassembled WGS sequence"/>
</dbReference>
<name>A0ABU3BB22_9GAMM</name>
<organism evidence="2 3">
    <name type="scientific">Spectribacter acetivorans</name>
    <dbReference type="NCBI Taxonomy" id="3075603"/>
    <lineage>
        <taxon>Bacteria</taxon>
        <taxon>Pseudomonadati</taxon>
        <taxon>Pseudomonadota</taxon>
        <taxon>Gammaproteobacteria</taxon>
        <taxon>Salinisphaerales</taxon>
        <taxon>Salinisphaeraceae</taxon>
        <taxon>Spectribacter</taxon>
    </lineage>
</organism>
<dbReference type="CDD" id="cd07990">
    <property type="entry name" value="LPLAT_LCLAT1-like"/>
    <property type="match status" value="1"/>
</dbReference>
<dbReference type="SUPFAM" id="SSF69593">
    <property type="entry name" value="Glycerol-3-phosphate (1)-acyltransferase"/>
    <property type="match status" value="1"/>
</dbReference>
<dbReference type="RefSeq" id="WP_311660246.1">
    <property type="nucleotide sequence ID" value="NZ_JAVRHY010000018.1"/>
</dbReference>
<feature type="domain" description="Phospholipid/glycerol acyltransferase" evidence="1">
    <location>
        <begin position="89"/>
        <end position="236"/>
    </location>
</feature>
<evidence type="ECO:0000313" key="2">
    <source>
        <dbReference type="EMBL" id="MDT0619671.1"/>
    </source>
</evidence>
<reference evidence="2 3" key="1">
    <citation type="submission" date="2023-09" db="EMBL/GenBank/DDBJ databases">
        <authorList>
            <person name="Rey-Velasco X."/>
        </authorList>
    </citation>
    <scope>NUCLEOTIDE SEQUENCE [LARGE SCALE GENOMIC DNA]</scope>
    <source>
        <strain evidence="2 3">P385</strain>
    </source>
</reference>
<dbReference type="PANTHER" id="PTHR10983">
    <property type="entry name" value="1-ACYLGLYCEROL-3-PHOSPHATE ACYLTRANSFERASE-RELATED"/>
    <property type="match status" value="1"/>
</dbReference>
<comment type="caution">
    <text evidence="2">The sequence shown here is derived from an EMBL/GenBank/DDBJ whole genome shotgun (WGS) entry which is preliminary data.</text>
</comment>
<gene>
    <name evidence="2" type="ORF">RM531_14425</name>
</gene>
<accession>A0ABU3BB22</accession>